<evidence type="ECO:0000313" key="3">
    <source>
        <dbReference type="Proteomes" id="UP000250085"/>
    </source>
</evidence>
<keyword evidence="1" id="KW-1133">Transmembrane helix</keyword>
<evidence type="ECO:0000313" key="2">
    <source>
        <dbReference type="EMBL" id="ASJ15044.1"/>
    </source>
</evidence>
<protein>
    <submittedName>
        <fullName evidence="2">Uncharacterized protein</fullName>
    </submittedName>
</protein>
<dbReference type="EMBL" id="CP015106">
    <property type="protein sequence ID" value="ASJ15044.1"/>
    <property type="molecule type" value="Genomic_DNA"/>
</dbReference>
<keyword evidence="1" id="KW-0812">Transmembrane</keyword>
<dbReference type="GeneID" id="33328753"/>
<name>A0A2Z2N0G8_9EURY</name>
<dbReference type="RefSeq" id="WP_088867099.1">
    <property type="nucleotide sequence ID" value="NZ_CP015106.1"/>
</dbReference>
<organism evidence="2 3">
    <name type="scientific">Thermococcus radiotolerans</name>
    <dbReference type="NCBI Taxonomy" id="187880"/>
    <lineage>
        <taxon>Archaea</taxon>
        <taxon>Methanobacteriati</taxon>
        <taxon>Methanobacteriota</taxon>
        <taxon>Thermococci</taxon>
        <taxon>Thermococcales</taxon>
        <taxon>Thermococcaceae</taxon>
        <taxon>Thermococcus</taxon>
    </lineage>
</organism>
<keyword evidence="3" id="KW-1185">Reference proteome</keyword>
<reference evidence="2 3" key="1">
    <citation type="submission" date="2016-04" db="EMBL/GenBank/DDBJ databases">
        <title>Complete genome sequence of Thermococcus radiotolerans type strain EJ2.</title>
        <authorList>
            <person name="Oger P.M."/>
        </authorList>
    </citation>
    <scope>NUCLEOTIDE SEQUENCE [LARGE SCALE GENOMIC DNA]</scope>
    <source>
        <strain evidence="2 3">EJ2</strain>
    </source>
</reference>
<keyword evidence="1" id="KW-0472">Membrane</keyword>
<dbReference type="KEGG" id="trl:A3L10_07850"/>
<accession>A0A2Z2N0G8</accession>
<dbReference type="AlphaFoldDB" id="A0A2Z2N0G8"/>
<proteinExistence type="predicted"/>
<gene>
    <name evidence="2" type="ORF">A3L10_07850</name>
</gene>
<dbReference type="Proteomes" id="UP000250085">
    <property type="component" value="Chromosome"/>
</dbReference>
<evidence type="ECO:0000256" key="1">
    <source>
        <dbReference type="SAM" id="Phobius"/>
    </source>
</evidence>
<dbReference type="OrthoDB" id="96037at2157"/>
<feature type="transmembrane region" description="Helical" evidence="1">
    <location>
        <begin position="326"/>
        <end position="344"/>
    </location>
</feature>
<sequence>MRRFFSHLLVISVLISFLPGASADYLGAESLDLHVVAAYGDSALLSLVYVPYSTSMSGTLVPTGYSYYNFYVNSSGAYLIGNSLEEPVVYWYRGFYYAFIPNEGSVEVYRMGEGCFERILTVKSRNNDSAPAFAVAVPYLVVQVSENEVLAANIARNVTVGTLDLREAESGTYFRGVTIVKEGNNIRLVGDSPEKPPTAMAVHVSGDALRIPEGNIELPLNSVGKYLWAREEAGHLRVYRLENALLLVPPSVTHYFAPNANSTGELLEFGNESVAVSDTADVYVLYYNGKLRPFPLGEPTGSRFLVKADGVRFIGCEVPRTYALEFWAAVVLLALIGFAWFLMVRRQ</sequence>